<dbReference type="NCBIfam" id="TIGR00726">
    <property type="entry name" value="peptidoglycan editing factor PgeF"/>
    <property type="match status" value="1"/>
</dbReference>
<keyword evidence="4" id="KW-0479">Metal-binding</keyword>
<evidence type="ECO:0000256" key="3">
    <source>
        <dbReference type="ARBA" id="ARBA00022679"/>
    </source>
</evidence>
<organism evidence="11 12">
    <name type="scientific">Gallaecimonas pentaromativorans</name>
    <dbReference type="NCBI Taxonomy" id="584787"/>
    <lineage>
        <taxon>Bacteria</taxon>
        <taxon>Pseudomonadati</taxon>
        <taxon>Pseudomonadota</taxon>
        <taxon>Gammaproteobacteria</taxon>
        <taxon>Enterobacterales</taxon>
        <taxon>Gallaecimonadaceae</taxon>
        <taxon>Gallaecimonas</taxon>
    </lineage>
</organism>
<comment type="similarity">
    <text evidence="2 10">Belongs to the purine nucleoside phosphorylase YfiH/LACC1 family.</text>
</comment>
<comment type="catalytic activity">
    <reaction evidence="8">
        <text>adenosine + phosphate = alpha-D-ribose 1-phosphate + adenine</text>
        <dbReference type="Rhea" id="RHEA:27642"/>
        <dbReference type="ChEBI" id="CHEBI:16335"/>
        <dbReference type="ChEBI" id="CHEBI:16708"/>
        <dbReference type="ChEBI" id="CHEBI:43474"/>
        <dbReference type="ChEBI" id="CHEBI:57720"/>
        <dbReference type="EC" id="2.4.2.1"/>
    </reaction>
    <physiologicalReaction direction="left-to-right" evidence="8">
        <dbReference type="Rhea" id="RHEA:27643"/>
    </physiologicalReaction>
</comment>
<evidence type="ECO:0000256" key="10">
    <source>
        <dbReference type="RuleBase" id="RU361274"/>
    </source>
</evidence>
<comment type="catalytic activity">
    <reaction evidence="1">
        <text>inosine + phosphate = alpha-D-ribose 1-phosphate + hypoxanthine</text>
        <dbReference type="Rhea" id="RHEA:27646"/>
        <dbReference type="ChEBI" id="CHEBI:17368"/>
        <dbReference type="ChEBI" id="CHEBI:17596"/>
        <dbReference type="ChEBI" id="CHEBI:43474"/>
        <dbReference type="ChEBI" id="CHEBI:57720"/>
        <dbReference type="EC" id="2.4.2.1"/>
    </reaction>
    <physiologicalReaction direction="left-to-right" evidence="1">
        <dbReference type="Rhea" id="RHEA:27647"/>
    </physiologicalReaction>
</comment>
<protein>
    <recommendedName>
        <fullName evidence="10">Purine nucleoside phosphorylase</fullName>
    </recommendedName>
</protein>
<dbReference type="PANTHER" id="PTHR30616">
    <property type="entry name" value="UNCHARACTERIZED PROTEIN YFIH"/>
    <property type="match status" value="1"/>
</dbReference>
<evidence type="ECO:0000256" key="6">
    <source>
        <dbReference type="ARBA" id="ARBA00022833"/>
    </source>
</evidence>
<keyword evidence="6" id="KW-0862">Zinc</keyword>
<evidence type="ECO:0000256" key="2">
    <source>
        <dbReference type="ARBA" id="ARBA00007353"/>
    </source>
</evidence>
<dbReference type="Proteomes" id="UP000268033">
    <property type="component" value="Unassembled WGS sequence"/>
</dbReference>
<comment type="caution">
    <text evidence="11">The sequence shown here is derived from an EMBL/GenBank/DDBJ whole genome shotgun (WGS) entry which is preliminary data.</text>
</comment>
<keyword evidence="3" id="KW-0808">Transferase</keyword>
<dbReference type="GO" id="GO:0016787">
    <property type="term" value="F:hydrolase activity"/>
    <property type="evidence" value="ECO:0007669"/>
    <property type="project" value="UniProtKB-KW"/>
</dbReference>
<dbReference type="GO" id="GO:0017061">
    <property type="term" value="F:S-methyl-5-thioadenosine phosphorylase activity"/>
    <property type="evidence" value="ECO:0007669"/>
    <property type="project" value="UniProtKB-EC"/>
</dbReference>
<evidence type="ECO:0000256" key="8">
    <source>
        <dbReference type="ARBA" id="ARBA00048968"/>
    </source>
</evidence>
<accession>A0A3N1NUS4</accession>
<dbReference type="Pfam" id="PF02578">
    <property type="entry name" value="Cu-oxidase_4"/>
    <property type="match status" value="1"/>
</dbReference>
<evidence type="ECO:0000256" key="9">
    <source>
        <dbReference type="ARBA" id="ARBA00049893"/>
    </source>
</evidence>
<dbReference type="InterPro" id="IPR038371">
    <property type="entry name" value="Cu_polyphenol_OxRdtase_sf"/>
</dbReference>
<dbReference type="RefSeq" id="WP_123422738.1">
    <property type="nucleotide sequence ID" value="NZ_RJUL01000019.1"/>
</dbReference>
<comment type="catalytic activity">
    <reaction evidence="9">
        <text>S-methyl-5'-thioadenosine + phosphate = 5-(methylsulfanyl)-alpha-D-ribose 1-phosphate + adenine</text>
        <dbReference type="Rhea" id="RHEA:11852"/>
        <dbReference type="ChEBI" id="CHEBI:16708"/>
        <dbReference type="ChEBI" id="CHEBI:17509"/>
        <dbReference type="ChEBI" id="CHEBI:43474"/>
        <dbReference type="ChEBI" id="CHEBI:58533"/>
        <dbReference type="EC" id="2.4.2.28"/>
    </reaction>
    <physiologicalReaction direction="left-to-right" evidence="9">
        <dbReference type="Rhea" id="RHEA:11853"/>
    </physiologicalReaction>
</comment>
<sequence length="242" mass="26269">MAINAIKGFFPDGVEAFFTDRLEGVSQRPYRGFNLGDHVGDVPSRVAYNRDLLQRACGFERQPLWLNQVHGTAVQQDACPVLDCADAAVTQELGLPLAIMTADCLPVLFASRDGSVVGAAHAGWRGLAGGVLEATVEKLAVAPATLVAWLGPCIGAEAFEVGPEVREAFIRQHPDDGAAFKAGRGDKYLADLQQLAANRLQRLGLVEMAREPACTFDDAEHYFSYRRETVTGRMAFMICRKS</sequence>
<reference evidence="11 12" key="1">
    <citation type="submission" date="2018-11" db="EMBL/GenBank/DDBJ databases">
        <title>Genomic Encyclopedia of Type Strains, Phase IV (KMG-IV): sequencing the most valuable type-strain genomes for metagenomic binning, comparative biology and taxonomic classification.</title>
        <authorList>
            <person name="Goeker M."/>
        </authorList>
    </citation>
    <scope>NUCLEOTIDE SEQUENCE [LARGE SCALE GENOMIC DNA]</scope>
    <source>
        <strain evidence="11 12">DSM 21945</strain>
    </source>
</reference>
<dbReference type="SUPFAM" id="SSF64438">
    <property type="entry name" value="CNF1/YfiH-like putative cysteine hydrolases"/>
    <property type="match status" value="1"/>
</dbReference>
<dbReference type="InterPro" id="IPR003730">
    <property type="entry name" value="Cu_polyphenol_OxRdtase"/>
</dbReference>
<evidence type="ECO:0000256" key="4">
    <source>
        <dbReference type="ARBA" id="ARBA00022723"/>
    </source>
</evidence>
<dbReference type="PANTHER" id="PTHR30616:SF2">
    <property type="entry name" value="PURINE NUCLEOSIDE PHOSPHORYLASE LACC1"/>
    <property type="match status" value="1"/>
</dbReference>
<comment type="catalytic activity">
    <reaction evidence="7">
        <text>adenosine + H2O + H(+) = inosine + NH4(+)</text>
        <dbReference type="Rhea" id="RHEA:24408"/>
        <dbReference type="ChEBI" id="CHEBI:15377"/>
        <dbReference type="ChEBI" id="CHEBI:15378"/>
        <dbReference type="ChEBI" id="CHEBI:16335"/>
        <dbReference type="ChEBI" id="CHEBI:17596"/>
        <dbReference type="ChEBI" id="CHEBI:28938"/>
        <dbReference type="EC" id="3.5.4.4"/>
    </reaction>
    <physiologicalReaction direction="left-to-right" evidence="7">
        <dbReference type="Rhea" id="RHEA:24409"/>
    </physiologicalReaction>
</comment>
<dbReference type="GO" id="GO:0005507">
    <property type="term" value="F:copper ion binding"/>
    <property type="evidence" value="ECO:0007669"/>
    <property type="project" value="TreeGrafter"/>
</dbReference>
<dbReference type="AlphaFoldDB" id="A0A3N1NUS4"/>
<evidence type="ECO:0000313" key="12">
    <source>
        <dbReference type="Proteomes" id="UP000268033"/>
    </source>
</evidence>
<evidence type="ECO:0000256" key="1">
    <source>
        <dbReference type="ARBA" id="ARBA00000553"/>
    </source>
</evidence>
<evidence type="ECO:0000256" key="7">
    <source>
        <dbReference type="ARBA" id="ARBA00047989"/>
    </source>
</evidence>
<dbReference type="CDD" id="cd16833">
    <property type="entry name" value="YfiH"/>
    <property type="match status" value="1"/>
</dbReference>
<name>A0A3N1NUS4_9GAMM</name>
<dbReference type="Gene3D" id="3.60.140.10">
    <property type="entry name" value="CNF1/YfiH-like putative cysteine hydrolases"/>
    <property type="match status" value="1"/>
</dbReference>
<dbReference type="STRING" id="584787.GCA_001247655_00904"/>
<evidence type="ECO:0000313" key="11">
    <source>
        <dbReference type="EMBL" id="ROQ18240.1"/>
    </source>
</evidence>
<dbReference type="EMBL" id="RJUL01000019">
    <property type="protein sequence ID" value="ROQ18240.1"/>
    <property type="molecule type" value="Genomic_DNA"/>
</dbReference>
<evidence type="ECO:0000256" key="5">
    <source>
        <dbReference type="ARBA" id="ARBA00022801"/>
    </source>
</evidence>
<proteinExistence type="inferred from homology"/>
<keyword evidence="5" id="KW-0378">Hydrolase</keyword>
<gene>
    <name evidence="11" type="ORF">EDC28_1193</name>
</gene>
<keyword evidence="12" id="KW-1185">Reference proteome</keyword>
<dbReference type="InterPro" id="IPR011324">
    <property type="entry name" value="Cytotoxic_necrot_fac-like_cat"/>
</dbReference>